<dbReference type="AlphaFoldDB" id="A0A9Q3FFW5"/>
<proteinExistence type="predicted"/>
<dbReference type="EMBL" id="AVOT02042771">
    <property type="protein sequence ID" value="MBW0538204.1"/>
    <property type="molecule type" value="Genomic_DNA"/>
</dbReference>
<evidence type="ECO:0000313" key="2">
    <source>
        <dbReference type="Proteomes" id="UP000765509"/>
    </source>
</evidence>
<keyword evidence="2" id="KW-1185">Reference proteome</keyword>
<comment type="caution">
    <text evidence="1">The sequence shown here is derived from an EMBL/GenBank/DDBJ whole genome shotgun (WGS) entry which is preliminary data.</text>
</comment>
<accession>A0A9Q3FFW5</accession>
<organism evidence="1 2">
    <name type="scientific">Austropuccinia psidii MF-1</name>
    <dbReference type="NCBI Taxonomy" id="1389203"/>
    <lineage>
        <taxon>Eukaryota</taxon>
        <taxon>Fungi</taxon>
        <taxon>Dikarya</taxon>
        <taxon>Basidiomycota</taxon>
        <taxon>Pucciniomycotina</taxon>
        <taxon>Pucciniomycetes</taxon>
        <taxon>Pucciniales</taxon>
        <taxon>Sphaerophragmiaceae</taxon>
        <taxon>Austropuccinia</taxon>
    </lineage>
</organism>
<evidence type="ECO:0000313" key="1">
    <source>
        <dbReference type="EMBL" id="MBW0538204.1"/>
    </source>
</evidence>
<dbReference type="Proteomes" id="UP000765509">
    <property type="component" value="Unassembled WGS sequence"/>
</dbReference>
<protein>
    <submittedName>
        <fullName evidence="1">Uncharacterized protein</fullName>
    </submittedName>
</protein>
<dbReference type="OrthoDB" id="5592268at2759"/>
<reference evidence="1" key="1">
    <citation type="submission" date="2021-03" db="EMBL/GenBank/DDBJ databases">
        <title>Draft genome sequence of rust myrtle Austropuccinia psidii MF-1, a brazilian biotype.</title>
        <authorList>
            <person name="Quecine M.C."/>
            <person name="Pachon D.M.R."/>
            <person name="Bonatelli M.L."/>
            <person name="Correr F.H."/>
            <person name="Franceschini L.M."/>
            <person name="Leite T.F."/>
            <person name="Margarido G.R.A."/>
            <person name="Almeida C.A."/>
            <person name="Ferrarezi J.A."/>
            <person name="Labate C.A."/>
        </authorList>
    </citation>
    <scope>NUCLEOTIDE SEQUENCE</scope>
    <source>
        <strain evidence="1">MF-1</strain>
    </source>
</reference>
<sequence length="103" mass="11829">MLEKEWNPNIPVDTLKRDLGEIHPTASSLKLICDKVRNNENQSMTDAFEYSQQNWYESHKTPELKVGEFMLVLTLGFNNINGPKKLKDSCSGPFIIKYMHGTN</sequence>
<name>A0A9Q3FFW5_9BASI</name>
<gene>
    <name evidence="1" type="ORF">O181_077919</name>
</gene>